<dbReference type="STRING" id="229203.SAMN05444338_106110"/>
<dbReference type="PROSITE" id="PS51352">
    <property type="entry name" value="THIOREDOXIN_2"/>
    <property type="match status" value="1"/>
</dbReference>
<evidence type="ECO:0000313" key="4">
    <source>
        <dbReference type="EMBL" id="SDX00366.1"/>
    </source>
</evidence>
<name>A0A1H2Y5H0_9FLAO</name>
<dbReference type="PANTHER" id="PTHR15337:SF11">
    <property type="entry name" value="THIOREDOXIN DOMAIN-CONTAINING PROTEIN"/>
    <property type="match status" value="1"/>
</dbReference>
<proteinExistence type="predicted"/>
<sequence>MKKIILLCVLFFGMQAVQSQDLKWHTDVKEAISIGNKENKPLMMFFTGSDWCGWCIRLQKEVLLTPEFAKWAAENVILVELDYPRRTPQTAEIKKQNGELQQAFGIQGFPTIHFANGSDKEGKVNFEGLGNTGYVAGGPVAWLAVANEILKKK</sequence>
<dbReference type="OrthoDB" id="981626at2"/>
<dbReference type="SUPFAM" id="SSF52833">
    <property type="entry name" value="Thioredoxin-like"/>
    <property type="match status" value="1"/>
</dbReference>
<reference evidence="5" key="1">
    <citation type="submission" date="2016-10" db="EMBL/GenBank/DDBJ databases">
        <authorList>
            <person name="Varghese N."/>
            <person name="Submissions S."/>
        </authorList>
    </citation>
    <scope>NUCLEOTIDE SEQUENCE [LARGE SCALE GENOMIC DNA]</scope>
    <source>
        <strain evidence="5">DSM 15718</strain>
    </source>
</reference>
<dbReference type="PANTHER" id="PTHR15337">
    <property type="entry name" value="ANTERIOR GRADIENT PROTEIN-RELATED"/>
    <property type="match status" value="1"/>
</dbReference>
<evidence type="ECO:0000259" key="3">
    <source>
        <dbReference type="PROSITE" id="PS51352"/>
    </source>
</evidence>
<dbReference type="InterPro" id="IPR036249">
    <property type="entry name" value="Thioredoxin-like_sf"/>
</dbReference>
<keyword evidence="4" id="KW-0413">Isomerase</keyword>
<protein>
    <submittedName>
        <fullName evidence="4">Protein disulfide-isomerase</fullName>
    </submittedName>
</protein>
<dbReference type="RefSeq" id="WP_091431449.1">
    <property type="nucleotide sequence ID" value="NZ_FNMV01000006.1"/>
</dbReference>
<dbReference type="Pfam" id="PF13098">
    <property type="entry name" value="Thioredoxin_2"/>
    <property type="match status" value="1"/>
</dbReference>
<evidence type="ECO:0000256" key="2">
    <source>
        <dbReference type="SAM" id="SignalP"/>
    </source>
</evidence>
<dbReference type="CDD" id="cd02961">
    <property type="entry name" value="PDI_a_family"/>
    <property type="match status" value="1"/>
</dbReference>
<keyword evidence="5" id="KW-1185">Reference proteome</keyword>
<dbReference type="GO" id="GO:0016853">
    <property type="term" value="F:isomerase activity"/>
    <property type="evidence" value="ECO:0007669"/>
    <property type="project" value="UniProtKB-KW"/>
</dbReference>
<feature type="signal peptide" evidence="2">
    <location>
        <begin position="1"/>
        <end position="19"/>
    </location>
</feature>
<dbReference type="InterPro" id="IPR013766">
    <property type="entry name" value="Thioredoxin_domain"/>
</dbReference>
<evidence type="ECO:0000313" key="5">
    <source>
        <dbReference type="Proteomes" id="UP000198569"/>
    </source>
</evidence>
<accession>A0A1H2Y5H0</accession>
<dbReference type="AlphaFoldDB" id="A0A1H2Y5H0"/>
<dbReference type="InterPro" id="IPR012336">
    <property type="entry name" value="Thioredoxin-like_fold"/>
</dbReference>
<organism evidence="4 5">
    <name type="scientific">Flavobacterium degerlachei</name>
    <dbReference type="NCBI Taxonomy" id="229203"/>
    <lineage>
        <taxon>Bacteria</taxon>
        <taxon>Pseudomonadati</taxon>
        <taxon>Bacteroidota</taxon>
        <taxon>Flavobacteriia</taxon>
        <taxon>Flavobacteriales</taxon>
        <taxon>Flavobacteriaceae</taxon>
        <taxon>Flavobacterium</taxon>
    </lineage>
</organism>
<dbReference type="InterPro" id="IPR051099">
    <property type="entry name" value="AGR/TXD"/>
</dbReference>
<feature type="chain" id="PRO_5011444732" evidence="2">
    <location>
        <begin position="20"/>
        <end position="153"/>
    </location>
</feature>
<feature type="domain" description="Thioredoxin" evidence="3">
    <location>
        <begin position="3"/>
        <end position="151"/>
    </location>
</feature>
<dbReference type="Gene3D" id="3.40.30.10">
    <property type="entry name" value="Glutaredoxin"/>
    <property type="match status" value="1"/>
</dbReference>
<gene>
    <name evidence="4" type="ORF">SAMN05444338_106110</name>
</gene>
<evidence type="ECO:0000256" key="1">
    <source>
        <dbReference type="ARBA" id="ARBA00022729"/>
    </source>
</evidence>
<dbReference type="Proteomes" id="UP000198569">
    <property type="component" value="Unassembled WGS sequence"/>
</dbReference>
<dbReference type="EMBL" id="FNMV01000006">
    <property type="protein sequence ID" value="SDX00366.1"/>
    <property type="molecule type" value="Genomic_DNA"/>
</dbReference>
<keyword evidence="1 2" id="KW-0732">Signal</keyword>